<dbReference type="GO" id="GO:0000981">
    <property type="term" value="F:DNA-binding transcription factor activity, RNA polymerase II-specific"/>
    <property type="evidence" value="ECO:0007669"/>
    <property type="project" value="TreeGrafter"/>
</dbReference>
<keyword evidence="4" id="KW-0862">Zinc</keyword>
<dbReference type="Pfam" id="PF13912">
    <property type="entry name" value="zf-C2H2_6"/>
    <property type="match status" value="1"/>
</dbReference>
<dbReference type="Gene3D" id="3.30.160.60">
    <property type="entry name" value="Classic Zinc Finger"/>
    <property type="match status" value="2"/>
</dbReference>
<name>A0A3A2Z7G4_9EURO</name>
<gene>
    <name evidence="7" type="ORF">PHISCL_09106</name>
</gene>
<evidence type="ECO:0000256" key="3">
    <source>
        <dbReference type="ARBA" id="ARBA00022771"/>
    </source>
</evidence>
<protein>
    <submittedName>
        <fullName evidence="7">C2H2 finger domain protein</fullName>
    </submittedName>
</protein>
<keyword evidence="1" id="KW-0479">Metal-binding</keyword>
<evidence type="ECO:0000313" key="7">
    <source>
        <dbReference type="EMBL" id="RJE18560.1"/>
    </source>
</evidence>
<evidence type="ECO:0000259" key="6">
    <source>
        <dbReference type="PROSITE" id="PS50157"/>
    </source>
</evidence>
<evidence type="ECO:0000313" key="8">
    <source>
        <dbReference type="Proteomes" id="UP000266188"/>
    </source>
</evidence>
<dbReference type="InterPro" id="IPR036236">
    <property type="entry name" value="Znf_C2H2_sf"/>
</dbReference>
<dbReference type="Pfam" id="PF12874">
    <property type="entry name" value="zf-met"/>
    <property type="match status" value="1"/>
</dbReference>
<dbReference type="PROSITE" id="PS00028">
    <property type="entry name" value="ZINC_FINGER_C2H2_1"/>
    <property type="match status" value="1"/>
</dbReference>
<accession>A0A3A2Z7G4</accession>
<feature type="domain" description="C2H2-type" evidence="6">
    <location>
        <begin position="38"/>
        <end position="66"/>
    </location>
</feature>
<dbReference type="OrthoDB" id="8117402at2759"/>
<keyword evidence="3 5" id="KW-0863">Zinc-finger</keyword>
<evidence type="ECO:0000256" key="1">
    <source>
        <dbReference type="ARBA" id="ARBA00022723"/>
    </source>
</evidence>
<dbReference type="EMBL" id="MVGC01000531">
    <property type="protein sequence ID" value="RJE18560.1"/>
    <property type="molecule type" value="Genomic_DNA"/>
</dbReference>
<dbReference type="PANTHER" id="PTHR24409:SF356">
    <property type="entry name" value="C2H2 FINGER DOMAIN TRANSCRIPTION FACTOR (EUROFUNG)"/>
    <property type="match status" value="1"/>
</dbReference>
<comment type="caution">
    <text evidence="7">The sequence shown here is derived from an EMBL/GenBank/DDBJ whole genome shotgun (WGS) entry which is preliminary data.</text>
</comment>
<dbReference type="Proteomes" id="UP000266188">
    <property type="component" value="Unassembled WGS sequence"/>
</dbReference>
<sequence length="366" mass="40823">MRKHKINFPNHDYCSKCDEDFEDEERLLLHKIKSDAHIVCPICNMDFKSEGGMESHVRQIHRAEQNLVCHGCKAVFKSANGLMRHIEDNKCKEIPRIRLLREQSKKLMIKEALKGGQGENLPILHDPMNLDDVDGGVKLNPAELDNREAIMNQPRLGEDDPTSDVSTFLSLKHWPRIGTQVGAIAGEEEDLISFSPENRAMGKGKEIDVSTGQSGGVAGSNHDLFAKDFIADAGQTLRMLNENWDATEFFNSFSGQYNCPSCNAQFTKMQAFEEHVLNESTDGKAAECPGCFRQFKTTAALIAHCESTSTRCKINDSARFPQIIDEISGGIIQANGYENGAVKYEAGELSISKDTTIGRTMHRTQW</sequence>
<dbReference type="SUPFAM" id="SSF57667">
    <property type="entry name" value="beta-beta-alpha zinc fingers"/>
    <property type="match status" value="1"/>
</dbReference>
<dbReference type="SMART" id="SM00355">
    <property type="entry name" value="ZnF_C2H2"/>
    <property type="match status" value="4"/>
</dbReference>
<dbReference type="PROSITE" id="PS50157">
    <property type="entry name" value="ZINC_FINGER_C2H2_2"/>
    <property type="match status" value="1"/>
</dbReference>
<evidence type="ECO:0000256" key="5">
    <source>
        <dbReference type="PROSITE-ProRule" id="PRU00042"/>
    </source>
</evidence>
<dbReference type="GO" id="GO:0000977">
    <property type="term" value="F:RNA polymerase II transcription regulatory region sequence-specific DNA binding"/>
    <property type="evidence" value="ECO:0007669"/>
    <property type="project" value="TreeGrafter"/>
</dbReference>
<evidence type="ECO:0000256" key="4">
    <source>
        <dbReference type="ARBA" id="ARBA00022833"/>
    </source>
</evidence>
<dbReference type="PANTHER" id="PTHR24409">
    <property type="entry name" value="ZINC FINGER PROTEIN 142"/>
    <property type="match status" value="1"/>
</dbReference>
<reference evidence="8" key="1">
    <citation type="submission" date="2017-02" db="EMBL/GenBank/DDBJ databases">
        <authorList>
            <person name="Tafer H."/>
            <person name="Lopandic K."/>
        </authorList>
    </citation>
    <scope>NUCLEOTIDE SEQUENCE [LARGE SCALE GENOMIC DNA]</scope>
    <source>
        <strain evidence="8">CBS 366.77</strain>
    </source>
</reference>
<proteinExistence type="predicted"/>
<dbReference type="Pfam" id="PF24666">
    <property type="entry name" value="zf-C2H2_fungi_2"/>
    <property type="match status" value="1"/>
</dbReference>
<dbReference type="GO" id="GO:0005634">
    <property type="term" value="C:nucleus"/>
    <property type="evidence" value="ECO:0007669"/>
    <property type="project" value="TreeGrafter"/>
</dbReference>
<dbReference type="InterPro" id="IPR013087">
    <property type="entry name" value="Znf_C2H2_type"/>
</dbReference>
<evidence type="ECO:0000256" key="2">
    <source>
        <dbReference type="ARBA" id="ARBA00022737"/>
    </source>
</evidence>
<keyword evidence="8" id="KW-1185">Reference proteome</keyword>
<dbReference type="AlphaFoldDB" id="A0A3A2Z7G4"/>
<organism evidence="7 8">
    <name type="scientific">Aspergillus sclerotialis</name>
    <dbReference type="NCBI Taxonomy" id="2070753"/>
    <lineage>
        <taxon>Eukaryota</taxon>
        <taxon>Fungi</taxon>
        <taxon>Dikarya</taxon>
        <taxon>Ascomycota</taxon>
        <taxon>Pezizomycotina</taxon>
        <taxon>Eurotiomycetes</taxon>
        <taxon>Eurotiomycetidae</taxon>
        <taxon>Eurotiales</taxon>
        <taxon>Aspergillaceae</taxon>
        <taxon>Aspergillus</taxon>
        <taxon>Aspergillus subgen. Polypaecilum</taxon>
    </lineage>
</organism>
<dbReference type="GO" id="GO:0008270">
    <property type="term" value="F:zinc ion binding"/>
    <property type="evidence" value="ECO:0007669"/>
    <property type="project" value="UniProtKB-KW"/>
</dbReference>
<keyword evidence="2" id="KW-0677">Repeat</keyword>